<dbReference type="Proteomes" id="UP000011599">
    <property type="component" value="Unassembled WGS sequence"/>
</dbReference>
<dbReference type="EMBL" id="AOHW01000045">
    <property type="protein sequence ID" value="ELY37827.1"/>
    <property type="molecule type" value="Genomic_DNA"/>
</dbReference>
<evidence type="ECO:0000313" key="1">
    <source>
        <dbReference type="EMBL" id="ELY37827.1"/>
    </source>
</evidence>
<sequence length="72" mass="7856">MKRRFIAVAGEDMSVDLVKTGVGQSTGEPFVQGCCRVVERYVPRFVRFCVLSIDLFTGQSVESGPSLCSIVP</sequence>
<proteinExistence type="predicted"/>
<evidence type="ECO:0000313" key="2">
    <source>
        <dbReference type="Proteomes" id="UP000011599"/>
    </source>
</evidence>
<name>L9VLH5_9EURY</name>
<dbReference type="AlphaFoldDB" id="L9VLH5"/>
<keyword evidence="2" id="KW-1185">Reference proteome</keyword>
<gene>
    <name evidence="1" type="ORF">C496_20035</name>
</gene>
<reference evidence="1 2" key="1">
    <citation type="journal article" date="2014" name="PLoS Genet.">
        <title>Phylogenetically driven sequencing of extremely halophilic archaea reveals strategies for static and dynamic osmo-response.</title>
        <authorList>
            <person name="Becker E.A."/>
            <person name="Seitzer P.M."/>
            <person name="Tritt A."/>
            <person name="Larsen D."/>
            <person name="Krusor M."/>
            <person name="Yao A.I."/>
            <person name="Wu D."/>
            <person name="Madern D."/>
            <person name="Eisen J.A."/>
            <person name="Darling A.E."/>
            <person name="Facciotti M.T."/>
        </authorList>
    </citation>
    <scope>NUCLEOTIDE SEQUENCE [LARGE SCALE GENOMIC DNA]</scope>
    <source>
        <strain evidence="1 2">GA33</strain>
    </source>
</reference>
<dbReference type="PATRIC" id="fig|1114856.3.peg.4132"/>
<accession>L9VLH5</accession>
<protein>
    <submittedName>
        <fullName evidence="1">Uncharacterized protein</fullName>
    </submittedName>
</protein>
<organism evidence="1 2">
    <name type="scientific">Natronorubrum tibetense GA33</name>
    <dbReference type="NCBI Taxonomy" id="1114856"/>
    <lineage>
        <taxon>Archaea</taxon>
        <taxon>Methanobacteriati</taxon>
        <taxon>Methanobacteriota</taxon>
        <taxon>Stenosarchaea group</taxon>
        <taxon>Halobacteria</taxon>
        <taxon>Halobacteriales</taxon>
        <taxon>Natrialbaceae</taxon>
        <taxon>Natronorubrum</taxon>
    </lineage>
</organism>
<comment type="caution">
    <text evidence="1">The sequence shown here is derived from an EMBL/GenBank/DDBJ whole genome shotgun (WGS) entry which is preliminary data.</text>
</comment>